<dbReference type="GO" id="GO:0016787">
    <property type="term" value="F:hydrolase activity"/>
    <property type="evidence" value="ECO:0007669"/>
    <property type="project" value="UniProtKB-KW"/>
</dbReference>
<reference evidence="3" key="1">
    <citation type="submission" date="2015-11" db="EMBL/GenBank/DDBJ databases">
        <title>Draft Genome Sequence of the Radioresistant Bacterium Deinococcus grandis, Isolated from Freshwater Fish in Japan.</title>
        <authorList>
            <person name="Satoh K."/>
            <person name="Onodera T."/>
            <person name="Omoso K."/>
            <person name="Takeda-Yano K."/>
            <person name="Katayama T."/>
            <person name="Oono Y."/>
            <person name="Narumi I."/>
        </authorList>
    </citation>
    <scope>NUCLEOTIDE SEQUENCE [LARGE SCALE GENOMIC DNA]</scope>
    <source>
        <strain evidence="3">ATCC 43672</strain>
    </source>
</reference>
<dbReference type="EMBL" id="BCMS01000001">
    <property type="protein sequence ID" value="GAQ20346.1"/>
    <property type="molecule type" value="Genomic_DNA"/>
</dbReference>
<dbReference type="Proteomes" id="UP000056209">
    <property type="component" value="Unassembled WGS sequence"/>
</dbReference>
<evidence type="ECO:0000256" key="1">
    <source>
        <dbReference type="SAM" id="MobiDB-lite"/>
    </source>
</evidence>
<name>A0A100HGQ0_9DEIO</name>
<keyword evidence="3" id="KW-1185">Reference proteome</keyword>
<evidence type="ECO:0000313" key="2">
    <source>
        <dbReference type="EMBL" id="GAQ20346.1"/>
    </source>
</evidence>
<gene>
    <name evidence="2" type="ORF">DEIGR_100373</name>
</gene>
<feature type="region of interest" description="Disordered" evidence="1">
    <location>
        <begin position="1"/>
        <end position="21"/>
    </location>
</feature>
<sequence>MAAPAAGCPTPQPPTPEGQGGLTLALGKSFYSCGAFVLGSNVSGFDAILRPPRWPARFAHDGRWWSAFGGRAT</sequence>
<keyword evidence="2" id="KW-0378">Hydrolase</keyword>
<dbReference type="AlphaFoldDB" id="A0A100HGQ0"/>
<evidence type="ECO:0000313" key="3">
    <source>
        <dbReference type="Proteomes" id="UP000056209"/>
    </source>
</evidence>
<comment type="caution">
    <text evidence="2">The sequence shown here is derived from an EMBL/GenBank/DDBJ whole genome shotgun (WGS) entry which is preliminary data.</text>
</comment>
<protein>
    <submittedName>
        <fullName evidence="2">Glycoside hydrolase family 76</fullName>
    </submittedName>
</protein>
<proteinExistence type="predicted"/>
<accession>A0A100HGQ0</accession>
<organism evidence="2 3">
    <name type="scientific">Deinococcus grandis</name>
    <dbReference type="NCBI Taxonomy" id="57498"/>
    <lineage>
        <taxon>Bacteria</taxon>
        <taxon>Thermotogati</taxon>
        <taxon>Deinococcota</taxon>
        <taxon>Deinococci</taxon>
        <taxon>Deinococcales</taxon>
        <taxon>Deinococcaceae</taxon>
        <taxon>Deinococcus</taxon>
    </lineage>
</organism>